<dbReference type="CDD" id="cd02219">
    <property type="entry name" value="cupin_YjlB-like"/>
    <property type="match status" value="1"/>
</dbReference>
<dbReference type="InterPro" id="IPR014710">
    <property type="entry name" value="RmlC-like_jellyroll"/>
</dbReference>
<accession>A0A2R6NXR6</accession>
<dbReference type="InterPro" id="IPR013096">
    <property type="entry name" value="Cupin_2"/>
</dbReference>
<organism evidence="2 3">
    <name type="scientific">Hermanssonia centrifuga</name>
    <dbReference type="NCBI Taxonomy" id="98765"/>
    <lineage>
        <taxon>Eukaryota</taxon>
        <taxon>Fungi</taxon>
        <taxon>Dikarya</taxon>
        <taxon>Basidiomycota</taxon>
        <taxon>Agaricomycotina</taxon>
        <taxon>Agaricomycetes</taxon>
        <taxon>Polyporales</taxon>
        <taxon>Meruliaceae</taxon>
        <taxon>Hermanssonia</taxon>
    </lineage>
</organism>
<proteinExistence type="predicted"/>
<evidence type="ECO:0000313" key="3">
    <source>
        <dbReference type="Proteomes" id="UP000186601"/>
    </source>
</evidence>
<sequence length="180" mass="19992">MAFDKAELTPLLSLRVSTHQIPRYGHFPNTTIHNRPLIIYHNAFESVTSASQIESHLKNVGVCIPDWRSTMYEKSHFHSTTHEFLVVASGKARLLFGGEQNPKAAGIDVQAGDAMLVPAGVAHRLLEGSEDFEMVGSYPAEAEKWDMRYGGEVGTESRIAALRWFTEDPLYGMNGPVTNF</sequence>
<dbReference type="Proteomes" id="UP000186601">
    <property type="component" value="Unassembled WGS sequence"/>
</dbReference>
<dbReference type="InterPro" id="IPR011051">
    <property type="entry name" value="RmlC_Cupin_sf"/>
</dbReference>
<feature type="domain" description="Cupin type-2" evidence="1">
    <location>
        <begin position="73"/>
        <end position="133"/>
    </location>
</feature>
<name>A0A2R6NXR6_9APHY</name>
<dbReference type="InterPro" id="IPR047121">
    <property type="entry name" value="YjiB-like"/>
</dbReference>
<reference evidence="2 3" key="1">
    <citation type="submission" date="2018-02" db="EMBL/GenBank/DDBJ databases">
        <title>Genome sequence of the basidiomycete white-rot fungus Phlebia centrifuga.</title>
        <authorList>
            <person name="Granchi Z."/>
            <person name="Peng M."/>
            <person name="de Vries R.P."/>
            <person name="Hilden K."/>
            <person name="Makela M.R."/>
            <person name="Grigoriev I."/>
            <person name="Riley R."/>
        </authorList>
    </citation>
    <scope>NUCLEOTIDE SEQUENCE [LARGE SCALE GENOMIC DNA]</scope>
    <source>
        <strain evidence="2 3">FBCC195</strain>
    </source>
</reference>
<dbReference type="Gene3D" id="2.60.120.10">
    <property type="entry name" value="Jelly Rolls"/>
    <property type="match status" value="1"/>
</dbReference>
<evidence type="ECO:0000313" key="2">
    <source>
        <dbReference type="EMBL" id="PSR79492.1"/>
    </source>
</evidence>
<dbReference type="OrthoDB" id="2446447at2759"/>
<gene>
    <name evidence="2" type="ORF">PHLCEN_2v7017</name>
</gene>
<dbReference type="PANTHER" id="PTHR36448:SF3">
    <property type="entry name" value="CUPIN TYPE-2 DOMAIN-CONTAINING PROTEIN"/>
    <property type="match status" value="1"/>
</dbReference>
<dbReference type="AlphaFoldDB" id="A0A2R6NXR6"/>
<dbReference type="EMBL" id="MLYV02000694">
    <property type="protein sequence ID" value="PSR79492.1"/>
    <property type="molecule type" value="Genomic_DNA"/>
</dbReference>
<evidence type="ECO:0000259" key="1">
    <source>
        <dbReference type="Pfam" id="PF07883"/>
    </source>
</evidence>
<dbReference type="InterPro" id="IPR014500">
    <property type="entry name" value="UCP019307_cupin"/>
</dbReference>
<dbReference type="PIRSF" id="PIRSF019307">
    <property type="entry name" value="UCP019307"/>
    <property type="match status" value="1"/>
</dbReference>
<dbReference type="Pfam" id="PF07883">
    <property type="entry name" value="Cupin_2"/>
    <property type="match status" value="1"/>
</dbReference>
<protein>
    <recommendedName>
        <fullName evidence="1">Cupin type-2 domain-containing protein</fullName>
    </recommendedName>
</protein>
<keyword evidence="3" id="KW-1185">Reference proteome</keyword>
<dbReference type="STRING" id="98765.A0A2R6NXR6"/>
<comment type="caution">
    <text evidence="2">The sequence shown here is derived from an EMBL/GenBank/DDBJ whole genome shotgun (WGS) entry which is preliminary data.</text>
</comment>
<dbReference type="PANTHER" id="PTHR36448">
    <property type="entry name" value="BLR7373 PROTEIN"/>
    <property type="match status" value="1"/>
</dbReference>
<dbReference type="SUPFAM" id="SSF51182">
    <property type="entry name" value="RmlC-like cupins"/>
    <property type="match status" value="1"/>
</dbReference>